<proteinExistence type="predicted"/>
<evidence type="ECO:0000313" key="2">
    <source>
        <dbReference type="EMBL" id="MBO3737538.1"/>
    </source>
</evidence>
<evidence type="ECO:0000259" key="1">
    <source>
        <dbReference type="PROSITE" id="PS51186"/>
    </source>
</evidence>
<name>A0ABS3UIH6_9ACTN</name>
<dbReference type="Gene3D" id="3.40.630.30">
    <property type="match status" value="1"/>
</dbReference>
<dbReference type="RefSeq" id="WP_208466736.1">
    <property type="nucleotide sequence ID" value="NZ_JAGFNS010000004.1"/>
</dbReference>
<accession>A0ABS3UIH6</accession>
<gene>
    <name evidence="2" type="ORF">J5X75_08400</name>
</gene>
<dbReference type="InterPro" id="IPR016181">
    <property type="entry name" value="Acyl_CoA_acyltransferase"/>
</dbReference>
<dbReference type="InterPro" id="IPR000182">
    <property type="entry name" value="GNAT_dom"/>
</dbReference>
<dbReference type="PANTHER" id="PTHR42791:SF1">
    <property type="entry name" value="N-ACETYLTRANSFERASE DOMAIN-CONTAINING PROTEIN"/>
    <property type="match status" value="1"/>
</dbReference>
<feature type="domain" description="N-acetyltransferase" evidence="1">
    <location>
        <begin position="65"/>
        <end position="199"/>
    </location>
</feature>
<dbReference type="PANTHER" id="PTHR42791">
    <property type="entry name" value="GNAT FAMILY ACETYLTRANSFERASE"/>
    <property type="match status" value="1"/>
</dbReference>
<evidence type="ECO:0000313" key="3">
    <source>
        <dbReference type="Proteomes" id="UP000679690"/>
    </source>
</evidence>
<protein>
    <submittedName>
        <fullName evidence="2">GNAT family N-acetyltransferase</fullName>
    </submittedName>
</protein>
<comment type="caution">
    <text evidence="2">The sequence shown here is derived from an EMBL/GenBank/DDBJ whole genome shotgun (WGS) entry which is preliminary data.</text>
</comment>
<dbReference type="Proteomes" id="UP000679690">
    <property type="component" value="Unassembled WGS sequence"/>
</dbReference>
<dbReference type="Pfam" id="PF00583">
    <property type="entry name" value="Acetyltransf_1"/>
    <property type="match status" value="1"/>
</dbReference>
<reference evidence="2 3" key="1">
    <citation type="submission" date="2021-03" db="EMBL/GenBank/DDBJ databases">
        <title>Actinoplanes flavus sp. nov., a novel actinomycete isolated from Coconut Palm rhizosphere soil.</title>
        <authorList>
            <person name="Luo X."/>
        </authorList>
    </citation>
    <scope>NUCLEOTIDE SEQUENCE [LARGE SCALE GENOMIC DNA]</scope>
    <source>
        <strain evidence="2 3">NEAU-H7</strain>
    </source>
</reference>
<dbReference type="EMBL" id="JAGFNS010000004">
    <property type="protein sequence ID" value="MBO3737538.1"/>
    <property type="molecule type" value="Genomic_DNA"/>
</dbReference>
<sequence>MTTQPQPAICTAPSADPRTISELLAEAFLHGDLADWLIPHLDTRARICPRYFALHVEHAITHGQIDMTTDAAAVSIWYPIAGEPLPELPDYSQRLAEAVGRFRPRVAALDQAMNDHQPYGQPHFYLAFLAVHPNRQRRGDGSALLCHRHDQLDGTRTEAYLGATGPRNRRLYARHGYLPQPAFHLPGGPRLYPMRRPSTGE</sequence>
<organism evidence="2 3">
    <name type="scientific">Actinoplanes flavus</name>
    <dbReference type="NCBI Taxonomy" id="2820290"/>
    <lineage>
        <taxon>Bacteria</taxon>
        <taxon>Bacillati</taxon>
        <taxon>Actinomycetota</taxon>
        <taxon>Actinomycetes</taxon>
        <taxon>Micromonosporales</taxon>
        <taxon>Micromonosporaceae</taxon>
        <taxon>Actinoplanes</taxon>
    </lineage>
</organism>
<dbReference type="SUPFAM" id="SSF55729">
    <property type="entry name" value="Acyl-CoA N-acyltransferases (Nat)"/>
    <property type="match status" value="1"/>
</dbReference>
<dbReference type="PROSITE" id="PS51186">
    <property type="entry name" value="GNAT"/>
    <property type="match status" value="1"/>
</dbReference>
<dbReference type="InterPro" id="IPR052523">
    <property type="entry name" value="Trichothecene_AcTrans"/>
</dbReference>
<keyword evidence="3" id="KW-1185">Reference proteome</keyword>